<organism evidence="1 2">
    <name type="scientific">Zoarces viviparus</name>
    <name type="common">Viviparous eelpout</name>
    <name type="synonym">Blennius viviparus</name>
    <dbReference type="NCBI Taxonomy" id="48416"/>
    <lineage>
        <taxon>Eukaryota</taxon>
        <taxon>Metazoa</taxon>
        <taxon>Chordata</taxon>
        <taxon>Craniata</taxon>
        <taxon>Vertebrata</taxon>
        <taxon>Euteleostomi</taxon>
        <taxon>Actinopterygii</taxon>
        <taxon>Neopterygii</taxon>
        <taxon>Teleostei</taxon>
        <taxon>Neoteleostei</taxon>
        <taxon>Acanthomorphata</taxon>
        <taxon>Eupercaria</taxon>
        <taxon>Perciformes</taxon>
        <taxon>Cottioidei</taxon>
        <taxon>Zoarcales</taxon>
        <taxon>Zoarcidae</taxon>
        <taxon>Zoarcinae</taxon>
        <taxon>Zoarces</taxon>
    </lineage>
</organism>
<accession>A0AAW1G8B1</accession>
<comment type="caution">
    <text evidence="1">The sequence shown here is derived from an EMBL/GenBank/DDBJ whole genome shotgun (WGS) entry which is preliminary data.</text>
</comment>
<keyword evidence="2" id="KW-1185">Reference proteome</keyword>
<reference evidence="1 2" key="1">
    <citation type="journal article" date="2024" name="Genome Biol. Evol.">
        <title>Chromosome-level genome assembly of the viviparous eelpout Zoarces viviparus.</title>
        <authorList>
            <person name="Fuhrmann N."/>
            <person name="Brasseur M.V."/>
            <person name="Bakowski C.E."/>
            <person name="Podsiadlowski L."/>
            <person name="Prost S."/>
            <person name="Krehenwinkel H."/>
            <person name="Mayer C."/>
        </authorList>
    </citation>
    <scope>NUCLEOTIDE SEQUENCE [LARGE SCALE GENOMIC DNA]</scope>
    <source>
        <strain evidence="1">NO-MEL_2022_Ind0_liver</strain>
    </source>
</reference>
<evidence type="ECO:0000313" key="1">
    <source>
        <dbReference type="EMBL" id="KAK9542805.1"/>
    </source>
</evidence>
<dbReference type="EMBL" id="JBCEZU010000001">
    <property type="protein sequence ID" value="KAK9542805.1"/>
    <property type="molecule type" value="Genomic_DNA"/>
</dbReference>
<dbReference type="AlphaFoldDB" id="A0AAW1G8B1"/>
<gene>
    <name evidence="1" type="ORF">VZT92_000636</name>
</gene>
<evidence type="ECO:0000313" key="2">
    <source>
        <dbReference type="Proteomes" id="UP001488805"/>
    </source>
</evidence>
<protein>
    <submittedName>
        <fullName evidence="1">Uncharacterized protein</fullName>
    </submittedName>
</protein>
<name>A0AAW1G8B1_ZOAVI</name>
<sequence length="98" mass="10782">MVPVSPAAEEEGAPSRLSSSVMKYRHRGALHTWIFINTGLTVMRPEQVGWDTHIRVRSIRQEAVGETVKTSGRSSPCRDAALQRAVAAHPLIPTYTSD</sequence>
<proteinExistence type="predicted"/>
<dbReference type="Proteomes" id="UP001488805">
    <property type="component" value="Unassembled WGS sequence"/>
</dbReference>